<dbReference type="CDD" id="cd00831">
    <property type="entry name" value="CHS_like"/>
    <property type="match status" value="1"/>
</dbReference>
<evidence type="ECO:0000259" key="5">
    <source>
        <dbReference type="Pfam" id="PF02797"/>
    </source>
</evidence>
<dbReference type="Pfam" id="PF02797">
    <property type="entry name" value="Chal_sti_synt_C"/>
    <property type="match status" value="1"/>
</dbReference>
<evidence type="ECO:0000313" key="6">
    <source>
        <dbReference type="EMBL" id="TXK09779.1"/>
    </source>
</evidence>
<dbReference type="InterPro" id="IPR012328">
    <property type="entry name" value="Chalcone/stilbene_synt_C"/>
</dbReference>
<dbReference type="OrthoDB" id="9786288at2"/>
<dbReference type="PANTHER" id="PTHR11877">
    <property type="entry name" value="HYDROXYMETHYLGLUTARYL-COA SYNTHASE"/>
    <property type="match status" value="1"/>
</dbReference>
<evidence type="ECO:0000256" key="1">
    <source>
        <dbReference type="ARBA" id="ARBA00005531"/>
    </source>
</evidence>
<keyword evidence="7" id="KW-1185">Reference proteome</keyword>
<evidence type="ECO:0000313" key="7">
    <source>
        <dbReference type="Proteomes" id="UP000321034"/>
    </source>
</evidence>
<dbReference type="SUPFAM" id="SSF53901">
    <property type="entry name" value="Thiolase-like"/>
    <property type="match status" value="2"/>
</dbReference>
<feature type="domain" description="Chalcone/stilbene synthase N-terminal" evidence="4">
    <location>
        <begin position="3"/>
        <end position="216"/>
    </location>
</feature>
<accession>A0A5C8HUP9</accession>
<evidence type="ECO:0000256" key="2">
    <source>
        <dbReference type="ARBA" id="ARBA00022679"/>
    </source>
</evidence>
<dbReference type="Proteomes" id="UP000321034">
    <property type="component" value="Unassembled WGS sequence"/>
</dbReference>
<dbReference type="InterPro" id="IPR016039">
    <property type="entry name" value="Thiolase-like"/>
</dbReference>
<dbReference type="RefSeq" id="WP_147894981.1">
    <property type="nucleotide sequence ID" value="NZ_BAAANR010000001.1"/>
</dbReference>
<comment type="caution">
    <text evidence="6">The sequence shown here is derived from an EMBL/GenBank/DDBJ whole genome shotgun (WGS) entry which is preliminary data.</text>
</comment>
<dbReference type="GO" id="GO:0016747">
    <property type="term" value="F:acyltransferase activity, transferring groups other than amino-acyl groups"/>
    <property type="evidence" value="ECO:0007669"/>
    <property type="project" value="InterPro"/>
</dbReference>
<feature type="active site" description="Acyl-thioester intermediate" evidence="3">
    <location>
        <position position="154"/>
    </location>
</feature>
<dbReference type="PANTHER" id="PTHR11877:SF46">
    <property type="entry name" value="TYPE III POLYKETIDE SYNTHASE A"/>
    <property type="match status" value="1"/>
</dbReference>
<feature type="domain" description="Chalcone/stilbene synthase C-terminal" evidence="5">
    <location>
        <begin position="240"/>
        <end position="357"/>
    </location>
</feature>
<dbReference type="Gene3D" id="3.40.47.10">
    <property type="match status" value="2"/>
</dbReference>
<dbReference type="InterPro" id="IPR001099">
    <property type="entry name" value="Chalcone/stilbene_synt_N"/>
</dbReference>
<dbReference type="InterPro" id="IPR011141">
    <property type="entry name" value="Polyketide_synthase_type-III"/>
</dbReference>
<reference evidence="6 7" key="1">
    <citation type="submission" date="2019-08" db="EMBL/GenBank/DDBJ databases">
        <authorList>
            <person name="Dong K."/>
        </authorList>
    </citation>
    <scope>NUCLEOTIDE SEQUENCE [LARGE SCALE GENOMIC DNA]</scope>
    <source>
        <strain evidence="6 7">JCM14558</strain>
    </source>
</reference>
<dbReference type="Pfam" id="PF00195">
    <property type="entry name" value="Chal_sti_synt_N"/>
    <property type="match status" value="1"/>
</dbReference>
<gene>
    <name evidence="6" type="ORF">FVP77_12860</name>
</gene>
<evidence type="ECO:0000256" key="3">
    <source>
        <dbReference type="PIRSR" id="PIRSR000451-1"/>
    </source>
</evidence>
<dbReference type="EMBL" id="VRSV01000002">
    <property type="protein sequence ID" value="TXK09779.1"/>
    <property type="molecule type" value="Genomic_DNA"/>
</dbReference>
<name>A0A5C8HUP9_9MICO</name>
<keyword evidence="2" id="KW-0808">Transferase</keyword>
<evidence type="ECO:0000259" key="4">
    <source>
        <dbReference type="Pfam" id="PF00195"/>
    </source>
</evidence>
<dbReference type="AlphaFoldDB" id="A0A5C8HUP9"/>
<organism evidence="6 7">
    <name type="scientific">Microbacterium hatanonis</name>
    <dbReference type="NCBI Taxonomy" id="404366"/>
    <lineage>
        <taxon>Bacteria</taxon>
        <taxon>Bacillati</taxon>
        <taxon>Actinomycetota</taxon>
        <taxon>Actinomycetes</taxon>
        <taxon>Micrococcales</taxon>
        <taxon>Microbacteriaceae</taxon>
        <taxon>Microbacterium</taxon>
    </lineage>
</organism>
<proteinExistence type="inferred from homology"/>
<dbReference type="PIRSF" id="PIRSF000451">
    <property type="entry name" value="PKS_III"/>
    <property type="match status" value="1"/>
</dbReference>
<comment type="similarity">
    <text evidence="1">Belongs to the thiolase-like superfamily. Chalcone/stilbene synthases family.</text>
</comment>
<dbReference type="GO" id="GO:0030639">
    <property type="term" value="P:polyketide biosynthetic process"/>
    <property type="evidence" value="ECO:0007669"/>
    <property type="project" value="TreeGrafter"/>
</dbReference>
<protein>
    <submittedName>
        <fullName evidence="6">Type III polyketide synthase</fullName>
    </submittedName>
</protein>
<sequence>MTASILGIGTAVPATRLRQDDVRDLLAEQPAIDRRARRLLGAAFDAAAIETRYTVLGELGGGAASGLALRDGTPVLRVPSTGERNAEYRRAVPALFAEAARDALARSGVAPEEVTHVITVSCTGMFAPGPDFLLVRDLGLSPSTERYHLGFIGCAAAIPGLRAAARMAAAQPEAVVLVVCAELCSLHIRSSDDPEQIVAASVFADGAAAAVVSADPARRVGRRLDLDGFGTRLTDDGEKDMVWTVGDEGFEMTLTAQVPRIIGREIEAVALDLFGGTAAVDAWAVHPGGRSILDRVEDGLGLGPAALADSRDVLREYGNMSSATILFVLRRMLEHDRHEGERLAVLAFGPGLTIEAARMSVRGVATPADTVRDLVSGATGR</sequence>